<sequence>MSYAQENSPNIYKQSFSTGISQFFMAKPDDDPNKVQIHALSNFRLDTSKISERPATPLSFNAAILQALQHSPDISQGISALTQQDAYIDVAKAEYYPQISGGLSTGDLTSGERGRQLISLNASQLLYDFGKVKSGVDIQQATLMAEQAGVLASIDQVAYETANAIVNVKRYEEITRIAQQQIAGITKIAEITDLRAKAGISTQADPVQARSNLEAAQAHLIVQQTQLKKFQQKLRTLLGMDVTNLSWSLPETIIRNSNLYSDPEFNKVPNMMSAQAEVELAKFQKQQSKLSQYPSIKLKGSLSQALNGRNPNNNEDDGYYNSVMIEVSSNLYQGGAQASQTRAASYAEEAAKSKVNSVYLDVLDEVRSLREEVDYKQKQLNILVARKQTTIRTRELYQEQYKLGTRTAVDLLNAEQTIHSASEDIENTRYDIYAALVRYIAVTGRSRDLYDLNHISIQGFEIQP</sequence>
<dbReference type="Proteomes" id="UP000489961">
    <property type="component" value="Unassembled WGS sequence"/>
</dbReference>
<dbReference type="PANTHER" id="PTHR30026:SF22">
    <property type="entry name" value="OUTER MEMBRANE EFFLUX PROTEIN"/>
    <property type="match status" value="1"/>
</dbReference>
<keyword evidence="5" id="KW-0812">Transmembrane</keyword>
<dbReference type="SUPFAM" id="SSF56954">
    <property type="entry name" value="Outer membrane efflux proteins (OEP)"/>
    <property type="match status" value="1"/>
</dbReference>
<dbReference type="EMBL" id="CADDTS010000022">
    <property type="protein sequence ID" value="CAB1212405.1"/>
    <property type="molecule type" value="Genomic_DNA"/>
</dbReference>
<keyword evidence="6" id="KW-0472">Membrane</keyword>
<protein>
    <submittedName>
        <fullName evidence="8">Outer membrane protein TolC</fullName>
    </submittedName>
</protein>
<dbReference type="AlphaFoldDB" id="A0A811G874"/>
<evidence type="ECO:0000256" key="3">
    <source>
        <dbReference type="ARBA" id="ARBA00022448"/>
    </source>
</evidence>
<evidence type="ECO:0000256" key="7">
    <source>
        <dbReference type="ARBA" id="ARBA00023237"/>
    </source>
</evidence>
<evidence type="ECO:0000256" key="1">
    <source>
        <dbReference type="ARBA" id="ARBA00004442"/>
    </source>
</evidence>
<dbReference type="InterPro" id="IPR051906">
    <property type="entry name" value="TolC-like"/>
</dbReference>
<comment type="subcellular location">
    <subcellularLocation>
        <location evidence="1">Cell outer membrane</location>
    </subcellularLocation>
</comment>
<evidence type="ECO:0000256" key="4">
    <source>
        <dbReference type="ARBA" id="ARBA00022452"/>
    </source>
</evidence>
<dbReference type="InterPro" id="IPR003423">
    <property type="entry name" value="OMP_efflux"/>
</dbReference>
<proteinExistence type="inferred from homology"/>
<dbReference type="PANTHER" id="PTHR30026">
    <property type="entry name" value="OUTER MEMBRANE PROTEIN TOLC"/>
    <property type="match status" value="1"/>
</dbReference>
<dbReference type="GO" id="GO:0015562">
    <property type="term" value="F:efflux transmembrane transporter activity"/>
    <property type="evidence" value="ECO:0007669"/>
    <property type="project" value="InterPro"/>
</dbReference>
<dbReference type="InterPro" id="IPR010130">
    <property type="entry name" value="T1SS_OMP_TolC"/>
</dbReference>
<dbReference type="GO" id="GO:0015288">
    <property type="term" value="F:porin activity"/>
    <property type="evidence" value="ECO:0007669"/>
    <property type="project" value="TreeGrafter"/>
</dbReference>
<evidence type="ECO:0000256" key="5">
    <source>
        <dbReference type="ARBA" id="ARBA00022692"/>
    </source>
</evidence>
<accession>A0A811G874</accession>
<evidence type="ECO:0000256" key="6">
    <source>
        <dbReference type="ARBA" id="ARBA00023136"/>
    </source>
</evidence>
<reference evidence="8 9" key="1">
    <citation type="submission" date="2020-02" db="EMBL/GenBank/DDBJ databases">
        <authorList>
            <person name="Chaudhuri R."/>
        </authorList>
    </citation>
    <scope>NUCLEOTIDE SEQUENCE [LARGE SCALE GENOMIC DNA]</scope>
    <source>
        <strain evidence="8">SFB21</strain>
    </source>
</reference>
<dbReference type="Gene3D" id="1.20.1600.10">
    <property type="entry name" value="Outer membrane efflux proteins (OEP)"/>
    <property type="match status" value="1"/>
</dbReference>
<name>A0A811G874_9GAMM</name>
<dbReference type="GO" id="GO:1990281">
    <property type="term" value="C:efflux pump complex"/>
    <property type="evidence" value="ECO:0007669"/>
    <property type="project" value="TreeGrafter"/>
</dbReference>
<evidence type="ECO:0000313" key="8">
    <source>
        <dbReference type="EMBL" id="CAB1212405.1"/>
    </source>
</evidence>
<gene>
    <name evidence="8" type="primary">tolC_1</name>
    <name evidence="8" type="ORF">SFB21_1050</name>
</gene>
<dbReference type="Pfam" id="PF02321">
    <property type="entry name" value="OEP"/>
    <property type="match status" value="2"/>
</dbReference>
<keyword evidence="4" id="KW-1134">Transmembrane beta strand</keyword>
<evidence type="ECO:0000313" key="9">
    <source>
        <dbReference type="Proteomes" id="UP000489961"/>
    </source>
</evidence>
<organism evidence="8 9">
    <name type="scientific">Acinetobacter bouvetii</name>
    <dbReference type="NCBI Taxonomy" id="202951"/>
    <lineage>
        <taxon>Bacteria</taxon>
        <taxon>Pseudomonadati</taxon>
        <taxon>Pseudomonadota</taxon>
        <taxon>Gammaproteobacteria</taxon>
        <taxon>Moraxellales</taxon>
        <taxon>Moraxellaceae</taxon>
        <taxon>Acinetobacter</taxon>
    </lineage>
</organism>
<dbReference type="NCBIfam" id="TIGR01844">
    <property type="entry name" value="type_I_sec_TolC"/>
    <property type="match status" value="1"/>
</dbReference>
<comment type="caution">
    <text evidence="8">The sequence shown here is derived from an EMBL/GenBank/DDBJ whole genome shotgun (WGS) entry which is preliminary data.</text>
</comment>
<keyword evidence="3" id="KW-0813">Transport</keyword>
<keyword evidence="7" id="KW-0998">Cell outer membrane</keyword>
<evidence type="ECO:0000256" key="2">
    <source>
        <dbReference type="ARBA" id="ARBA00007613"/>
    </source>
</evidence>
<dbReference type="GO" id="GO:0009279">
    <property type="term" value="C:cell outer membrane"/>
    <property type="evidence" value="ECO:0007669"/>
    <property type="project" value="UniProtKB-SubCell"/>
</dbReference>
<comment type="similarity">
    <text evidence="2">Belongs to the outer membrane factor (OMF) (TC 1.B.17) family.</text>
</comment>